<keyword evidence="6 8" id="KW-1133">Transmembrane helix</keyword>
<evidence type="ECO:0000313" key="10">
    <source>
        <dbReference type="EMBL" id="RSN69659.1"/>
    </source>
</evidence>
<dbReference type="GO" id="GO:0005886">
    <property type="term" value="C:plasma membrane"/>
    <property type="evidence" value="ECO:0007669"/>
    <property type="project" value="UniProtKB-SubCell"/>
</dbReference>
<evidence type="ECO:0000256" key="5">
    <source>
        <dbReference type="ARBA" id="ARBA00022692"/>
    </source>
</evidence>
<proteinExistence type="inferred from homology"/>
<feature type="transmembrane region" description="Helical" evidence="8">
    <location>
        <begin position="225"/>
        <end position="242"/>
    </location>
</feature>
<keyword evidence="7 8" id="KW-0472">Membrane</keyword>
<dbReference type="RefSeq" id="WP_125741297.1">
    <property type="nucleotide sequence ID" value="NZ_RCOR01000018.1"/>
</dbReference>
<dbReference type="CDD" id="cd00625">
    <property type="entry name" value="ArsB_NhaD_permease"/>
    <property type="match status" value="1"/>
</dbReference>
<comment type="similarity">
    <text evidence="2">Belongs to the CitM (TC 2.A.11) transporter family.</text>
</comment>
<keyword evidence="4" id="KW-1003">Cell membrane</keyword>
<keyword evidence="5 8" id="KW-0812">Transmembrane</keyword>
<organism evidence="10 11">
    <name type="scientific">Candidatus Korarchaeum cryptofilum</name>
    <dbReference type="NCBI Taxonomy" id="498846"/>
    <lineage>
        <taxon>Archaea</taxon>
        <taxon>Thermoproteota</taxon>
        <taxon>Candidatus Korarchaeia</taxon>
        <taxon>Candidatus Korarchaeales</taxon>
        <taxon>Candidatus Korarchaeaceae</taxon>
        <taxon>Candidatus Korarchaeum</taxon>
    </lineage>
</organism>
<dbReference type="PANTHER" id="PTHR43568:SF1">
    <property type="entry name" value="P PROTEIN"/>
    <property type="match status" value="1"/>
</dbReference>
<feature type="transmembrane region" description="Helical" evidence="8">
    <location>
        <begin position="146"/>
        <end position="170"/>
    </location>
</feature>
<accession>A0A429G734</accession>
<protein>
    <submittedName>
        <fullName evidence="10">Anion permease</fullName>
    </submittedName>
</protein>
<dbReference type="Pfam" id="PF03600">
    <property type="entry name" value="CitMHS"/>
    <property type="match status" value="1"/>
</dbReference>
<dbReference type="EMBL" id="RCOR01000018">
    <property type="protein sequence ID" value="RSN69659.1"/>
    <property type="molecule type" value="Genomic_DNA"/>
</dbReference>
<evidence type="ECO:0000259" key="9">
    <source>
        <dbReference type="Pfam" id="PF03600"/>
    </source>
</evidence>
<dbReference type="InterPro" id="IPR004680">
    <property type="entry name" value="Cit_transptr-like_dom"/>
</dbReference>
<sequence>MEFLVPLVSSHSPVYGLLILALALILSSIKPEYKALVFVSSLAIIINIYSLNIEKIFIERTEIIKIVSAVFGLEVLSALLSKGRFYELVSHRILGRVRSPNRIFIMMNLLTALLSAILSNVLVLLYMVLVAVKLAECIPEFDPRDLVISLIISSNLGSMATFMGDISNIIVGVNGNISFLDFLSIAAPISIASTLLSLSVLFILLRRGGRFYCEVAERSEIRGENPYLIFGLASLIIMLTLIPFSRRLGIDDSLAIGIMAVFLLFLGGDEISKVFIEVDWPSLIYLGALLLTTESINLIGGFKILFEEMSLFRNQLNVYLVSIGLSMLIDDAEAVAILSPVLRSLNAGRDLWWAAIVGSSIGSALTPWGSIANIIALRKLRESYRGISILRFLKISILANLPTIILAYVMLHWGV</sequence>
<comment type="subcellular location">
    <subcellularLocation>
        <location evidence="1">Cell membrane</location>
        <topology evidence="1">Multi-pass membrane protein</topology>
    </subcellularLocation>
</comment>
<keyword evidence="3" id="KW-0813">Transport</keyword>
<evidence type="ECO:0000256" key="8">
    <source>
        <dbReference type="SAM" id="Phobius"/>
    </source>
</evidence>
<feature type="transmembrane region" description="Helical" evidence="8">
    <location>
        <begin position="12"/>
        <end position="29"/>
    </location>
</feature>
<name>A0A429G734_9CREN</name>
<feature type="transmembrane region" description="Helical" evidence="8">
    <location>
        <begin position="182"/>
        <end position="205"/>
    </location>
</feature>
<dbReference type="PRINTS" id="PR00758">
    <property type="entry name" value="ARSENICPUMP"/>
</dbReference>
<dbReference type="InterPro" id="IPR000802">
    <property type="entry name" value="Arsenical_pump_ArsB"/>
</dbReference>
<evidence type="ECO:0000256" key="4">
    <source>
        <dbReference type="ARBA" id="ARBA00022475"/>
    </source>
</evidence>
<evidence type="ECO:0000256" key="7">
    <source>
        <dbReference type="ARBA" id="ARBA00023136"/>
    </source>
</evidence>
<evidence type="ECO:0000313" key="11">
    <source>
        <dbReference type="Proteomes" id="UP000278149"/>
    </source>
</evidence>
<dbReference type="AlphaFoldDB" id="A0A429G734"/>
<evidence type="ECO:0000256" key="6">
    <source>
        <dbReference type="ARBA" id="ARBA00022989"/>
    </source>
</evidence>
<feature type="transmembrane region" description="Helical" evidence="8">
    <location>
        <begin position="389"/>
        <end position="411"/>
    </location>
</feature>
<evidence type="ECO:0000256" key="2">
    <source>
        <dbReference type="ARBA" id="ARBA00009843"/>
    </source>
</evidence>
<dbReference type="InterPro" id="IPR051475">
    <property type="entry name" value="Diverse_Ion_Transporter"/>
</dbReference>
<feature type="transmembrane region" description="Helical" evidence="8">
    <location>
        <begin position="282"/>
        <end position="306"/>
    </location>
</feature>
<feature type="transmembrane region" description="Helical" evidence="8">
    <location>
        <begin position="36"/>
        <end position="57"/>
    </location>
</feature>
<evidence type="ECO:0000256" key="3">
    <source>
        <dbReference type="ARBA" id="ARBA00022448"/>
    </source>
</evidence>
<comment type="caution">
    <text evidence="10">The sequence shown here is derived from an EMBL/GenBank/DDBJ whole genome shotgun (WGS) entry which is preliminary data.</text>
</comment>
<dbReference type="PANTHER" id="PTHR43568">
    <property type="entry name" value="P PROTEIN"/>
    <property type="match status" value="1"/>
</dbReference>
<feature type="transmembrane region" description="Helical" evidence="8">
    <location>
        <begin position="63"/>
        <end position="82"/>
    </location>
</feature>
<feature type="transmembrane region" description="Helical" evidence="8">
    <location>
        <begin position="254"/>
        <end position="276"/>
    </location>
</feature>
<feature type="transmembrane region" description="Helical" evidence="8">
    <location>
        <begin position="103"/>
        <end position="126"/>
    </location>
</feature>
<gene>
    <name evidence="10" type="ORF">D9Q81_03415</name>
</gene>
<reference evidence="10 11" key="1">
    <citation type="submission" date="2018-10" db="EMBL/GenBank/DDBJ databases">
        <title>Co-occurring genomic capacity for anaerobic methane metabolism and dissimilatory sulfite reduction discovered in the Korarchaeota.</title>
        <authorList>
            <person name="Mckay L.J."/>
            <person name="Dlakic M."/>
            <person name="Fields M.W."/>
            <person name="Delmont T.O."/>
            <person name="Eren A.M."/>
            <person name="Jay Z.J."/>
            <person name="Klingelsmith K.B."/>
            <person name="Rusch D.B."/>
            <person name="Inskeep W.P."/>
        </authorList>
    </citation>
    <scope>NUCLEOTIDE SEQUENCE [LARGE SCALE GENOMIC DNA]</scope>
    <source>
        <strain evidence="10 11">WS</strain>
    </source>
</reference>
<dbReference type="GO" id="GO:0015105">
    <property type="term" value="F:arsenite transmembrane transporter activity"/>
    <property type="evidence" value="ECO:0007669"/>
    <property type="project" value="InterPro"/>
</dbReference>
<dbReference type="Proteomes" id="UP000278149">
    <property type="component" value="Unassembled WGS sequence"/>
</dbReference>
<feature type="transmembrane region" description="Helical" evidence="8">
    <location>
        <begin position="351"/>
        <end position="377"/>
    </location>
</feature>
<feature type="domain" description="Citrate transporter-like" evidence="9">
    <location>
        <begin position="11"/>
        <end position="358"/>
    </location>
</feature>
<evidence type="ECO:0000256" key="1">
    <source>
        <dbReference type="ARBA" id="ARBA00004651"/>
    </source>
</evidence>